<evidence type="ECO:0000313" key="3">
    <source>
        <dbReference type="Proteomes" id="UP000608890"/>
    </source>
</evidence>
<accession>A0A917UAB1</accession>
<organism evidence="2 3">
    <name type="scientific">Micromonospora sonchi</name>
    <dbReference type="NCBI Taxonomy" id="1763543"/>
    <lineage>
        <taxon>Bacteria</taxon>
        <taxon>Bacillati</taxon>
        <taxon>Actinomycetota</taxon>
        <taxon>Actinomycetes</taxon>
        <taxon>Micromonosporales</taxon>
        <taxon>Micromonosporaceae</taxon>
        <taxon>Micromonospora</taxon>
    </lineage>
</organism>
<evidence type="ECO:0000313" key="2">
    <source>
        <dbReference type="EMBL" id="GGM65779.1"/>
    </source>
</evidence>
<keyword evidence="1" id="KW-0812">Transmembrane</keyword>
<gene>
    <name evidence="2" type="ORF">GCM10011608_58800</name>
</gene>
<feature type="transmembrane region" description="Helical" evidence="1">
    <location>
        <begin position="48"/>
        <end position="70"/>
    </location>
</feature>
<feature type="transmembrane region" description="Helical" evidence="1">
    <location>
        <begin position="124"/>
        <end position="145"/>
    </location>
</feature>
<dbReference type="Proteomes" id="UP000608890">
    <property type="component" value="Unassembled WGS sequence"/>
</dbReference>
<keyword evidence="1" id="KW-0472">Membrane</keyword>
<protein>
    <recommendedName>
        <fullName evidence="4">DUF4386 family protein</fullName>
    </recommendedName>
</protein>
<dbReference type="EMBL" id="BMNB01000047">
    <property type="protein sequence ID" value="GGM65779.1"/>
    <property type="molecule type" value="Genomic_DNA"/>
</dbReference>
<name>A0A917UAB1_9ACTN</name>
<evidence type="ECO:0000256" key="1">
    <source>
        <dbReference type="SAM" id="Phobius"/>
    </source>
</evidence>
<reference evidence="2" key="2">
    <citation type="submission" date="2020-09" db="EMBL/GenBank/DDBJ databases">
        <authorList>
            <person name="Sun Q."/>
            <person name="Zhou Y."/>
        </authorList>
    </citation>
    <scope>NUCLEOTIDE SEQUENCE</scope>
    <source>
        <strain evidence="2">CGMCC 4.7312</strain>
    </source>
</reference>
<feature type="transmembrane region" description="Helical" evidence="1">
    <location>
        <begin position="82"/>
        <end position="104"/>
    </location>
</feature>
<feature type="transmembrane region" description="Helical" evidence="1">
    <location>
        <begin position="180"/>
        <end position="197"/>
    </location>
</feature>
<dbReference type="AlphaFoldDB" id="A0A917UAB1"/>
<feature type="transmembrane region" description="Helical" evidence="1">
    <location>
        <begin position="157"/>
        <end position="174"/>
    </location>
</feature>
<comment type="caution">
    <text evidence="2">The sequence shown here is derived from an EMBL/GenBank/DDBJ whole genome shotgun (WGS) entry which is preliminary data.</text>
</comment>
<keyword evidence="1" id="KW-1133">Transmembrane helix</keyword>
<proteinExistence type="predicted"/>
<keyword evidence="3" id="KW-1185">Reference proteome</keyword>
<evidence type="ECO:0008006" key="4">
    <source>
        <dbReference type="Google" id="ProtNLM"/>
    </source>
</evidence>
<sequence>MSNSMSRPAICLTTGAALGLAGVVLMPRLVGSQVENLAVIEAHSGRFLAASALTFVSAILLAVGFALLGGEVARGGHRRASVLLFLGSVGWLLHTAVIAVNAVMSELASSTARTEMAEVADQIFAGPVFLGLLIPMMLATVIGMIGTGIVLWRTGRAPVWIGVAIAIALFLDFVTPEQLSGIPMFALLTVAFGALTTRKPLDRPAPSHPIPANAGQ</sequence>
<dbReference type="RefSeq" id="WP_189050208.1">
    <property type="nucleotide sequence ID" value="NZ_BMNB01000047.1"/>
</dbReference>
<reference evidence="2" key="1">
    <citation type="journal article" date="2014" name="Int. J. Syst. Evol. Microbiol.">
        <title>Complete genome sequence of Corynebacterium casei LMG S-19264T (=DSM 44701T), isolated from a smear-ripened cheese.</title>
        <authorList>
            <consortium name="US DOE Joint Genome Institute (JGI-PGF)"/>
            <person name="Walter F."/>
            <person name="Albersmeier A."/>
            <person name="Kalinowski J."/>
            <person name="Ruckert C."/>
        </authorList>
    </citation>
    <scope>NUCLEOTIDE SEQUENCE</scope>
    <source>
        <strain evidence="2">CGMCC 4.7312</strain>
    </source>
</reference>